<dbReference type="SUPFAM" id="SSF53335">
    <property type="entry name" value="S-adenosyl-L-methionine-dependent methyltransferases"/>
    <property type="match status" value="1"/>
</dbReference>
<organism evidence="4 5">
    <name type="scientific">Zhouia amylolytica AD3</name>
    <dbReference type="NCBI Taxonomy" id="1286632"/>
    <lineage>
        <taxon>Bacteria</taxon>
        <taxon>Pseudomonadati</taxon>
        <taxon>Bacteroidota</taxon>
        <taxon>Flavobacteriia</taxon>
        <taxon>Flavobacteriales</taxon>
        <taxon>Flavobacteriaceae</taxon>
        <taxon>Zhouia</taxon>
    </lineage>
</organism>
<keyword evidence="5" id="KW-1185">Reference proteome</keyword>
<dbReference type="AlphaFoldDB" id="W2UJW9"/>
<evidence type="ECO:0000313" key="5">
    <source>
        <dbReference type="Proteomes" id="UP000018850"/>
    </source>
</evidence>
<feature type="domain" description="Methyltransferase" evidence="3">
    <location>
        <begin position="46"/>
        <end position="138"/>
    </location>
</feature>
<sequence>MSKTGNAVKIFNEYALQYEAKYMNVDAYSPSLDVFCKLLPKSEATVLELACGPGNITKYLLQKQPTLQILATDLSENMLNLAARNNPKANTQKLDCKDIKKLEKRFDALVCGFGLPYLSKEETKRLITDAAEVLNSKGVLYLSTMEGNYADSGYVGPSSDPEKKELYTFYHEAPYLLKTLEKSGFNNVIVDRIQHSETETDLIIIAQK</sequence>
<name>W2UJW9_9FLAO</name>
<dbReference type="InterPro" id="IPR041698">
    <property type="entry name" value="Methyltransf_25"/>
</dbReference>
<gene>
    <name evidence="4" type="ORF">P278_30870</name>
</gene>
<evidence type="ECO:0000259" key="3">
    <source>
        <dbReference type="Pfam" id="PF13649"/>
    </source>
</evidence>
<dbReference type="Pfam" id="PF13649">
    <property type="entry name" value="Methyltransf_25"/>
    <property type="match status" value="1"/>
</dbReference>
<evidence type="ECO:0000256" key="1">
    <source>
        <dbReference type="ARBA" id="ARBA00022603"/>
    </source>
</evidence>
<reference evidence="4 5" key="2">
    <citation type="journal article" date="2016" name="Genome Announc.">
        <title>Draft Genome Sequence of Zhouia amylolytica AD3, Isolated from Tidal Flat Sediment.</title>
        <authorList>
            <person name="Jia B."/>
            <person name="Jin H.M."/>
            <person name="Lee H.J."/>
            <person name="Jeon C.O."/>
        </authorList>
    </citation>
    <scope>NUCLEOTIDE SEQUENCE [LARGE SCALE GENOMIC DNA]</scope>
    <source>
        <strain evidence="4 5">AD3</strain>
    </source>
</reference>
<dbReference type="PANTHER" id="PTHR43861">
    <property type="entry name" value="TRANS-ACONITATE 2-METHYLTRANSFERASE-RELATED"/>
    <property type="match status" value="1"/>
</dbReference>
<dbReference type="InterPro" id="IPR029063">
    <property type="entry name" value="SAM-dependent_MTases_sf"/>
</dbReference>
<reference evidence="5" key="1">
    <citation type="submission" date="2013-11" db="EMBL/GenBank/DDBJ databases">
        <title>Draft genome sequence from a member of Zhouia, isolated tidal flat.</title>
        <authorList>
            <person name="Jin H."/>
            <person name="Jeon C.O."/>
        </authorList>
    </citation>
    <scope>NUCLEOTIDE SEQUENCE [LARGE SCALE GENOMIC DNA]</scope>
    <source>
        <strain evidence="5">AD3</strain>
    </source>
</reference>
<dbReference type="GO" id="GO:0032259">
    <property type="term" value="P:methylation"/>
    <property type="evidence" value="ECO:0007669"/>
    <property type="project" value="UniProtKB-KW"/>
</dbReference>
<dbReference type="PANTHER" id="PTHR43861:SF1">
    <property type="entry name" value="TRANS-ACONITATE 2-METHYLTRANSFERASE"/>
    <property type="match status" value="1"/>
</dbReference>
<accession>W2UJW9</accession>
<dbReference type="Gene3D" id="3.40.50.150">
    <property type="entry name" value="Vaccinia Virus protein VP39"/>
    <property type="match status" value="1"/>
</dbReference>
<dbReference type="EMBL" id="AYXY01000026">
    <property type="protein sequence ID" value="ETN94283.1"/>
    <property type="molecule type" value="Genomic_DNA"/>
</dbReference>
<keyword evidence="2" id="KW-0808">Transferase</keyword>
<comment type="caution">
    <text evidence="4">The sequence shown here is derived from an EMBL/GenBank/DDBJ whole genome shotgun (WGS) entry which is preliminary data.</text>
</comment>
<dbReference type="STRING" id="376730.SAMN04487906_0236"/>
<dbReference type="CDD" id="cd02440">
    <property type="entry name" value="AdoMet_MTases"/>
    <property type="match status" value="1"/>
</dbReference>
<dbReference type="RefSeq" id="WP_038268622.1">
    <property type="nucleotide sequence ID" value="NZ_AYXY01000026.1"/>
</dbReference>
<keyword evidence="1" id="KW-0489">Methyltransferase</keyword>
<evidence type="ECO:0000256" key="2">
    <source>
        <dbReference type="ARBA" id="ARBA00022679"/>
    </source>
</evidence>
<dbReference type="GO" id="GO:0008168">
    <property type="term" value="F:methyltransferase activity"/>
    <property type="evidence" value="ECO:0007669"/>
    <property type="project" value="UniProtKB-KW"/>
</dbReference>
<evidence type="ECO:0000313" key="4">
    <source>
        <dbReference type="EMBL" id="ETN94283.1"/>
    </source>
</evidence>
<protein>
    <recommendedName>
        <fullName evidence="3">Methyltransferase domain-containing protein</fullName>
    </recommendedName>
</protein>
<dbReference type="Proteomes" id="UP000018850">
    <property type="component" value="Unassembled WGS sequence"/>
</dbReference>
<dbReference type="eggNOG" id="COG2226">
    <property type="taxonomic scope" value="Bacteria"/>
</dbReference>
<proteinExistence type="predicted"/>